<evidence type="ECO:0000256" key="2">
    <source>
        <dbReference type="SAM" id="MobiDB-lite"/>
    </source>
</evidence>
<dbReference type="InterPro" id="IPR050154">
    <property type="entry name" value="UbiB_kinase"/>
</dbReference>
<accession>A0A7X2TNR2</accession>
<keyword evidence="3" id="KW-0472">Membrane</keyword>
<dbReference type="RefSeq" id="WP_154456843.1">
    <property type="nucleotide sequence ID" value="NZ_VUMV01000001.1"/>
</dbReference>
<keyword evidence="5" id="KW-0808">Transferase</keyword>
<dbReference type="PANTHER" id="PTHR10566:SF113">
    <property type="entry name" value="PROTEIN ACTIVITY OF BC1 COMPLEX KINASE 7, CHLOROPLASTIC"/>
    <property type="match status" value="1"/>
</dbReference>
<dbReference type="PANTHER" id="PTHR10566">
    <property type="entry name" value="CHAPERONE-ACTIVITY OF BC1 COMPLEX CABC1 -RELATED"/>
    <property type="match status" value="1"/>
</dbReference>
<dbReference type="AlphaFoldDB" id="A0A7X2TNR2"/>
<feature type="transmembrane region" description="Helical" evidence="3">
    <location>
        <begin position="512"/>
        <end position="532"/>
    </location>
</feature>
<comment type="similarity">
    <text evidence="1">Belongs to the protein kinase superfamily. ADCK protein kinase family.</text>
</comment>
<gene>
    <name evidence="5" type="ORF">FYJ60_01645</name>
</gene>
<proteinExistence type="inferred from homology"/>
<evidence type="ECO:0000313" key="5">
    <source>
        <dbReference type="EMBL" id="MST81041.1"/>
    </source>
</evidence>
<dbReference type="Proteomes" id="UP000466864">
    <property type="component" value="Unassembled WGS sequence"/>
</dbReference>
<keyword evidence="3" id="KW-1133">Transmembrane helix</keyword>
<keyword evidence="5" id="KW-0418">Kinase</keyword>
<dbReference type="InterPro" id="IPR011009">
    <property type="entry name" value="Kinase-like_dom_sf"/>
</dbReference>
<dbReference type="EMBL" id="VUMV01000001">
    <property type="protein sequence ID" value="MST81041.1"/>
    <property type="molecule type" value="Genomic_DNA"/>
</dbReference>
<dbReference type="InterPro" id="IPR004147">
    <property type="entry name" value="ABC1_dom"/>
</dbReference>
<dbReference type="GO" id="GO:0016301">
    <property type="term" value="F:kinase activity"/>
    <property type="evidence" value="ECO:0007669"/>
    <property type="project" value="UniProtKB-KW"/>
</dbReference>
<evidence type="ECO:0000313" key="6">
    <source>
        <dbReference type="Proteomes" id="UP000466864"/>
    </source>
</evidence>
<dbReference type="Pfam" id="PF03109">
    <property type="entry name" value="ABC1"/>
    <property type="match status" value="1"/>
</dbReference>
<evidence type="ECO:0000256" key="1">
    <source>
        <dbReference type="ARBA" id="ARBA00009670"/>
    </source>
</evidence>
<dbReference type="SUPFAM" id="SSF56112">
    <property type="entry name" value="Protein kinase-like (PK-like)"/>
    <property type="match status" value="1"/>
</dbReference>
<dbReference type="CDD" id="cd05121">
    <property type="entry name" value="ABC1_ADCK3-like"/>
    <property type="match status" value="1"/>
</dbReference>
<name>A0A7X2TNR2_9FIRM</name>
<evidence type="ECO:0000256" key="3">
    <source>
        <dbReference type="SAM" id="Phobius"/>
    </source>
</evidence>
<feature type="transmembrane region" description="Helical" evidence="3">
    <location>
        <begin position="480"/>
        <end position="500"/>
    </location>
</feature>
<protein>
    <submittedName>
        <fullName evidence="5">AarF/ABC1/UbiB kinase family protein</fullName>
    </submittedName>
</protein>
<organism evidence="5 6">
    <name type="scientific">Bilifractor porci</name>
    <dbReference type="NCBI Taxonomy" id="2606636"/>
    <lineage>
        <taxon>Bacteria</taxon>
        <taxon>Bacillati</taxon>
        <taxon>Bacillota</taxon>
        <taxon>Clostridia</taxon>
        <taxon>Lachnospirales</taxon>
        <taxon>Lachnospiraceae</taxon>
        <taxon>Bilifractor</taxon>
    </lineage>
</organism>
<evidence type="ECO:0000259" key="4">
    <source>
        <dbReference type="Pfam" id="PF03109"/>
    </source>
</evidence>
<sequence>MTESRGIGQENKRDGKGESTSRLKEITEILRRNKVLRGVTPQKLRVVLEELGPTYIKLGQIMSLHSDILPKEYCEELMKLNSEVTPMPFSDVLSVISESYGDDWSTTFSYIEETTLGSASVAQVHRARLVSGEEVIVKVQRKGIRELMARDIRLLHKAVRLIPPVGGLKNVVDLDQILDELWKVAQEEMDFLQEADNMEEFARNNRNVAFVGVPRLYRQYTTSHVLVMEYIDGYSIVDKKTLEEHGYDLNEIGEKLVDNFIKQVIEDGFFHADPHPGNLRIRGGKIVWIDMGMMGRLTDKDRRLLEEAVQGIADRDVARVENAVLSLADFRKGKPDREQLYQDLREILQRYSETDILGIDIAEFFMDVMDAMKKNKITMPHGLTMLARGLTHMEGVLAEICPDINMEEIAEKRMAESRIEHLDLKNTLLHGGKDFYKAASASARIPSLVSQIMQEYLNGQSRVNLELKTSKDLAWLLRKLVQNLVIGMWVMALLISSSIICTTDMTPKIFRIPWLGFLGYAAAGAIVCFLVVRHFLTRPKK</sequence>
<feature type="compositionally biased region" description="Basic and acidic residues" evidence="2">
    <location>
        <begin position="10"/>
        <end position="20"/>
    </location>
</feature>
<keyword evidence="6" id="KW-1185">Reference proteome</keyword>
<reference evidence="5 6" key="1">
    <citation type="submission" date="2019-08" db="EMBL/GenBank/DDBJ databases">
        <title>In-depth cultivation of the pig gut microbiome towards novel bacterial diversity and tailored functional studies.</title>
        <authorList>
            <person name="Wylensek D."/>
            <person name="Hitch T.C.A."/>
            <person name="Clavel T."/>
        </authorList>
    </citation>
    <scope>NUCLEOTIDE SEQUENCE [LARGE SCALE GENOMIC DNA]</scope>
    <source>
        <strain evidence="5 6">Oil+RF-744-WCA-WT-13</strain>
    </source>
</reference>
<feature type="region of interest" description="Disordered" evidence="2">
    <location>
        <begin position="1"/>
        <end position="20"/>
    </location>
</feature>
<keyword evidence="3" id="KW-0812">Transmembrane</keyword>
<comment type="caution">
    <text evidence="5">The sequence shown here is derived from an EMBL/GenBank/DDBJ whole genome shotgun (WGS) entry which is preliminary data.</text>
</comment>
<feature type="domain" description="ABC1 atypical kinase-like" evidence="4">
    <location>
        <begin position="79"/>
        <end position="322"/>
    </location>
</feature>